<dbReference type="SUPFAM" id="SSF57667">
    <property type="entry name" value="beta-beta-alpha zinc fingers"/>
    <property type="match status" value="1"/>
</dbReference>
<feature type="compositionally biased region" description="Polar residues" evidence="2">
    <location>
        <begin position="38"/>
        <end position="60"/>
    </location>
</feature>
<keyword evidence="5" id="KW-1185">Reference proteome</keyword>
<accession>A0ABR0FEV8</accession>
<dbReference type="InterPro" id="IPR013087">
    <property type="entry name" value="Znf_C2H2_type"/>
</dbReference>
<proteinExistence type="predicted"/>
<reference evidence="4 5" key="1">
    <citation type="journal article" date="2023" name="bioRxiv">
        <title>High-quality genome assemblies of four members of thePodospora anserinaspecies complex.</title>
        <authorList>
            <person name="Ament-Velasquez S.L."/>
            <person name="Vogan A.A."/>
            <person name="Wallerman O."/>
            <person name="Hartmann F."/>
            <person name="Gautier V."/>
            <person name="Silar P."/>
            <person name="Giraud T."/>
            <person name="Johannesson H."/>
        </authorList>
    </citation>
    <scope>NUCLEOTIDE SEQUENCE [LARGE SCALE GENOMIC DNA]</scope>
    <source>
        <strain evidence="4 5">CBS 112042</strain>
    </source>
</reference>
<dbReference type="PROSITE" id="PS50157">
    <property type="entry name" value="ZINC_FINGER_C2H2_2"/>
    <property type="match status" value="1"/>
</dbReference>
<keyword evidence="1" id="KW-0863">Zinc-finger</keyword>
<evidence type="ECO:0000256" key="2">
    <source>
        <dbReference type="SAM" id="MobiDB-lite"/>
    </source>
</evidence>
<dbReference type="SMART" id="SM00355">
    <property type="entry name" value="ZnF_C2H2"/>
    <property type="match status" value="2"/>
</dbReference>
<gene>
    <name evidence="4" type="ORF">QC761_500050</name>
</gene>
<sequence>MTSHDIAHTSYEEQGYSVDPSLYQLEDTSYYTAGEASTSYAQPYSQEPNTTEASSTSSDPNKCYVCGKSYKRKCDLDKHMNNHTKRRQCPFDDCEGGGAETKDLNRHLWTHHPQYASAKNIPKDEEWCGFQGCGYHGRRDNVKRHRDNHNHWPPA</sequence>
<keyword evidence="1" id="KW-0479">Metal-binding</keyword>
<feature type="domain" description="C2H2-type" evidence="3">
    <location>
        <begin position="61"/>
        <end position="88"/>
    </location>
</feature>
<protein>
    <recommendedName>
        <fullName evidence="3">C2H2-type domain-containing protein</fullName>
    </recommendedName>
</protein>
<dbReference type="Proteomes" id="UP001322138">
    <property type="component" value="Unassembled WGS sequence"/>
</dbReference>
<feature type="region of interest" description="Disordered" evidence="2">
    <location>
        <begin position="38"/>
        <end position="63"/>
    </location>
</feature>
<evidence type="ECO:0000313" key="5">
    <source>
        <dbReference type="Proteomes" id="UP001322138"/>
    </source>
</evidence>
<evidence type="ECO:0000259" key="3">
    <source>
        <dbReference type="PROSITE" id="PS50157"/>
    </source>
</evidence>
<dbReference type="PROSITE" id="PS00028">
    <property type="entry name" value="ZINC_FINGER_C2H2_1"/>
    <property type="match status" value="1"/>
</dbReference>
<dbReference type="EMBL" id="JAFFGZ010000007">
    <property type="protein sequence ID" value="KAK4641624.1"/>
    <property type="molecule type" value="Genomic_DNA"/>
</dbReference>
<dbReference type="RefSeq" id="XP_062730600.1">
    <property type="nucleotide sequence ID" value="XM_062879270.1"/>
</dbReference>
<keyword evidence="1" id="KW-0862">Zinc</keyword>
<organism evidence="4 5">
    <name type="scientific">Podospora bellae-mahoneyi</name>
    <dbReference type="NCBI Taxonomy" id="2093777"/>
    <lineage>
        <taxon>Eukaryota</taxon>
        <taxon>Fungi</taxon>
        <taxon>Dikarya</taxon>
        <taxon>Ascomycota</taxon>
        <taxon>Pezizomycotina</taxon>
        <taxon>Sordariomycetes</taxon>
        <taxon>Sordariomycetidae</taxon>
        <taxon>Sordariales</taxon>
        <taxon>Podosporaceae</taxon>
        <taxon>Podospora</taxon>
    </lineage>
</organism>
<feature type="region of interest" description="Disordered" evidence="2">
    <location>
        <begin position="1"/>
        <end position="20"/>
    </location>
</feature>
<dbReference type="InterPro" id="IPR036236">
    <property type="entry name" value="Znf_C2H2_sf"/>
</dbReference>
<feature type="compositionally biased region" description="Basic and acidic residues" evidence="2">
    <location>
        <begin position="1"/>
        <end position="11"/>
    </location>
</feature>
<dbReference type="GeneID" id="87898752"/>
<name>A0ABR0FEV8_9PEZI</name>
<evidence type="ECO:0000256" key="1">
    <source>
        <dbReference type="PROSITE-ProRule" id="PRU00042"/>
    </source>
</evidence>
<comment type="caution">
    <text evidence="4">The sequence shown here is derived from an EMBL/GenBank/DDBJ whole genome shotgun (WGS) entry which is preliminary data.</text>
</comment>
<evidence type="ECO:0000313" key="4">
    <source>
        <dbReference type="EMBL" id="KAK4641624.1"/>
    </source>
</evidence>
<dbReference type="Gene3D" id="3.30.160.60">
    <property type="entry name" value="Classic Zinc Finger"/>
    <property type="match status" value="1"/>
</dbReference>